<gene>
    <name evidence="1" type="ORF">BJ508DRAFT_9173</name>
</gene>
<keyword evidence="2" id="KW-1185">Reference proteome</keyword>
<evidence type="ECO:0000313" key="2">
    <source>
        <dbReference type="Proteomes" id="UP000275078"/>
    </source>
</evidence>
<dbReference type="EMBL" id="ML119745">
    <property type="protein sequence ID" value="RPA76409.1"/>
    <property type="molecule type" value="Genomic_DNA"/>
</dbReference>
<reference evidence="1 2" key="1">
    <citation type="journal article" date="2018" name="Nat. Ecol. Evol.">
        <title>Pezizomycetes genomes reveal the molecular basis of ectomycorrhizal truffle lifestyle.</title>
        <authorList>
            <person name="Murat C."/>
            <person name="Payen T."/>
            <person name="Noel B."/>
            <person name="Kuo A."/>
            <person name="Morin E."/>
            <person name="Chen J."/>
            <person name="Kohler A."/>
            <person name="Krizsan K."/>
            <person name="Balestrini R."/>
            <person name="Da Silva C."/>
            <person name="Montanini B."/>
            <person name="Hainaut M."/>
            <person name="Levati E."/>
            <person name="Barry K.W."/>
            <person name="Belfiori B."/>
            <person name="Cichocki N."/>
            <person name="Clum A."/>
            <person name="Dockter R.B."/>
            <person name="Fauchery L."/>
            <person name="Guy J."/>
            <person name="Iotti M."/>
            <person name="Le Tacon F."/>
            <person name="Lindquist E.A."/>
            <person name="Lipzen A."/>
            <person name="Malagnac F."/>
            <person name="Mello A."/>
            <person name="Molinier V."/>
            <person name="Miyauchi S."/>
            <person name="Poulain J."/>
            <person name="Riccioni C."/>
            <person name="Rubini A."/>
            <person name="Sitrit Y."/>
            <person name="Splivallo R."/>
            <person name="Traeger S."/>
            <person name="Wang M."/>
            <person name="Zifcakova L."/>
            <person name="Wipf D."/>
            <person name="Zambonelli A."/>
            <person name="Paolocci F."/>
            <person name="Nowrousian M."/>
            <person name="Ottonello S."/>
            <person name="Baldrian P."/>
            <person name="Spatafora J.W."/>
            <person name="Henrissat B."/>
            <person name="Nagy L.G."/>
            <person name="Aury J.M."/>
            <person name="Wincker P."/>
            <person name="Grigoriev I.V."/>
            <person name="Bonfante P."/>
            <person name="Martin F.M."/>
        </authorList>
    </citation>
    <scope>NUCLEOTIDE SEQUENCE [LARGE SCALE GENOMIC DNA]</scope>
    <source>
        <strain evidence="1 2">RN42</strain>
    </source>
</reference>
<organism evidence="1 2">
    <name type="scientific">Ascobolus immersus RN42</name>
    <dbReference type="NCBI Taxonomy" id="1160509"/>
    <lineage>
        <taxon>Eukaryota</taxon>
        <taxon>Fungi</taxon>
        <taxon>Dikarya</taxon>
        <taxon>Ascomycota</taxon>
        <taxon>Pezizomycotina</taxon>
        <taxon>Pezizomycetes</taxon>
        <taxon>Pezizales</taxon>
        <taxon>Ascobolaceae</taxon>
        <taxon>Ascobolus</taxon>
    </lineage>
</organism>
<accession>A0A3N4HRR5</accession>
<dbReference type="AlphaFoldDB" id="A0A3N4HRR5"/>
<name>A0A3N4HRR5_ASCIM</name>
<dbReference type="Proteomes" id="UP000275078">
    <property type="component" value="Unassembled WGS sequence"/>
</dbReference>
<evidence type="ECO:0000313" key="1">
    <source>
        <dbReference type="EMBL" id="RPA76409.1"/>
    </source>
</evidence>
<sequence length="267" mass="30388">MDPPKATESTDSTPAHLFQPSRSIFTFNQSPCSCCPQASTYEQRLGKSNTSCYQSYLCSHPNCDRVRCKECTIYDGVGIECGKTILSLPAMEQIRLLNQTMKRKIEEDENIQCLAQQEAELLQWRRDSRRMALLTKKQQMKEVAKSVSKVWWEQEGQNGEGSKAGEAARHTSAVLETSRTIRQAQKEKQAACYLAANSLEEKDNLLRAEVKEMMEELEEYDDCWSEIFGFLRVFKKDCEGCWKEGQLDMGAVAKLFEGYALLEEDSG</sequence>
<proteinExistence type="predicted"/>
<protein>
    <submittedName>
        <fullName evidence="1">Uncharacterized protein</fullName>
    </submittedName>
</protein>